<evidence type="ECO:0000313" key="1">
    <source>
        <dbReference type="EMBL" id="MFH6603414.1"/>
    </source>
</evidence>
<reference evidence="1" key="1">
    <citation type="submission" date="2024-09" db="EMBL/GenBank/DDBJ databases">
        <authorList>
            <person name="Liu J."/>
        </authorList>
    </citation>
    <scope>NUCLEOTIDE SEQUENCE</scope>
    <source>
        <strain evidence="1">NBU2967</strain>
    </source>
</reference>
<proteinExistence type="predicted"/>
<dbReference type="Proteomes" id="UP001595191">
    <property type="component" value="Unassembled WGS sequence"/>
</dbReference>
<name>A0ACC7LJH7_9FLAO</name>
<evidence type="ECO:0000313" key="2">
    <source>
        <dbReference type="Proteomes" id="UP001595191"/>
    </source>
</evidence>
<sequence length="335" mass="38095">MVLVTGGTGLVGSHLLLRLLQKGVSVRAIHRDNSDLNRVRKIFSYYADNAFDLFEKIHWVSADLSDITALEAAFENIDQVYHTAALISFDPKKYPVLQKINTEGTANIVNLCLSEKIKKLCYVSTIGAIGKSTDNQPASEENDWVERNVNVYALTKYDAEMEVWRGAQEGLPVVIVNPGVILGPGFWNHGSGEFFTTANKGYPYYPPGGTGFVSINDVVELMIRLTDSKIQNERYIVVANNISFKTILTLICKNLGKRPPHKELKHWQLQIGRYFDYLANLLTSRERRITKNSIKSLYQRDDYTNEKIKKSLDFEFEPLEPVIEFCCAKFKEENR</sequence>
<dbReference type="EMBL" id="JBHFPV010000001">
    <property type="protein sequence ID" value="MFH6603414.1"/>
    <property type="molecule type" value="Genomic_DNA"/>
</dbReference>
<keyword evidence="2" id="KW-1185">Reference proteome</keyword>
<accession>A0ACC7LJH7</accession>
<protein>
    <submittedName>
        <fullName evidence="1">NAD-dependent epimerase/dehydratase family protein</fullName>
    </submittedName>
</protein>
<comment type="caution">
    <text evidence="1">The sequence shown here is derived from an EMBL/GenBank/DDBJ whole genome shotgun (WGS) entry which is preliminary data.</text>
</comment>
<organism evidence="1 2">
    <name type="scientific">Meishania litoralis</name>
    <dbReference type="NCBI Taxonomy" id="3434685"/>
    <lineage>
        <taxon>Bacteria</taxon>
        <taxon>Pseudomonadati</taxon>
        <taxon>Bacteroidota</taxon>
        <taxon>Flavobacteriia</taxon>
        <taxon>Flavobacteriales</taxon>
        <taxon>Flavobacteriaceae</taxon>
        <taxon>Meishania</taxon>
    </lineage>
</organism>
<gene>
    <name evidence="1" type="ORF">ACEZ3G_07995</name>
</gene>